<keyword evidence="7" id="KW-0472">Membrane</keyword>
<dbReference type="OrthoDB" id="8807260at2"/>
<dbReference type="AlphaFoldDB" id="A0A2S9GTJ0"/>
<evidence type="ECO:0000259" key="8">
    <source>
        <dbReference type="PROSITE" id="PS50109"/>
    </source>
</evidence>
<dbReference type="InterPro" id="IPR003661">
    <property type="entry name" value="HisK_dim/P_dom"/>
</dbReference>
<dbReference type="SMART" id="SM00388">
    <property type="entry name" value="HisKA"/>
    <property type="match status" value="1"/>
</dbReference>
<comment type="catalytic activity">
    <reaction evidence="1">
        <text>ATP + protein L-histidine = ADP + protein N-phospho-L-histidine.</text>
        <dbReference type="EC" id="2.7.13.3"/>
    </reaction>
</comment>
<dbReference type="PANTHER" id="PTHR43711">
    <property type="entry name" value="TWO-COMPONENT HISTIDINE KINASE"/>
    <property type="match status" value="1"/>
</dbReference>
<dbReference type="Gene3D" id="1.10.287.130">
    <property type="match status" value="1"/>
</dbReference>
<dbReference type="PROSITE" id="PS51257">
    <property type="entry name" value="PROKAR_LIPOPROTEIN"/>
    <property type="match status" value="1"/>
</dbReference>
<evidence type="ECO:0000256" key="4">
    <source>
        <dbReference type="ARBA" id="ARBA00022679"/>
    </source>
</evidence>
<dbReference type="InterPro" id="IPR004358">
    <property type="entry name" value="Sig_transdc_His_kin-like_C"/>
</dbReference>
<evidence type="ECO:0000256" key="3">
    <source>
        <dbReference type="ARBA" id="ARBA00022553"/>
    </source>
</evidence>
<accession>A0A2S9GTJ0</accession>
<evidence type="ECO:0000256" key="2">
    <source>
        <dbReference type="ARBA" id="ARBA00012438"/>
    </source>
</evidence>
<name>A0A2S9GTJ0_9BURK</name>
<dbReference type="SUPFAM" id="SSF55874">
    <property type="entry name" value="ATPase domain of HSP90 chaperone/DNA topoisomerase II/histidine kinase"/>
    <property type="match status" value="1"/>
</dbReference>
<keyword evidence="5 9" id="KW-0418">Kinase</keyword>
<feature type="transmembrane region" description="Helical" evidence="7">
    <location>
        <begin position="237"/>
        <end position="258"/>
    </location>
</feature>
<dbReference type="InterPro" id="IPR003594">
    <property type="entry name" value="HATPase_dom"/>
</dbReference>
<dbReference type="InterPro" id="IPR050736">
    <property type="entry name" value="Sensor_HK_Regulatory"/>
</dbReference>
<keyword evidence="7" id="KW-1133">Transmembrane helix</keyword>
<feature type="transmembrane region" description="Helical" evidence="7">
    <location>
        <begin position="357"/>
        <end position="376"/>
    </location>
</feature>
<keyword evidence="6" id="KW-0902">Two-component regulatory system</keyword>
<dbReference type="Gene3D" id="2.60.40.2380">
    <property type="match status" value="1"/>
</dbReference>
<evidence type="ECO:0000313" key="10">
    <source>
        <dbReference type="Proteomes" id="UP000237839"/>
    </source>
</evidence>
<feature type="transmembrane region" description="Helical" evidence="7">
    <location>
        <begin position="270"/>
        <end position="289"/>
    </location>
</feature>
<sequence length="633" mass="70918">MPQSRQRLIRIIGFASATLLLYGCLHKANSAPCEVNVLDGTQLPVHLADCVHRINPVEIDKVLPGLQDRTTDNGKWFQIDLLASQNERLKLSLGIPDSYKVQVYLVQNGQVQTVLNLDEASSFSDRPVQHRELFAPLQLSAGPATVYVYDHSHGDIMLFARLSNERQFIFNDTISNLFNGIIYGIMLTLIPVLTLGFSTSRQISFRLYGLMVLANFLFIADIEGYLFAFIWPNSPRWTMLSPGVFGLLSTMAHILFAMNFLRMKSGMPHLYRLHQFLLGLVSLVIALHLMFNLDYAADVVMLFYPMIACYSALQGIRQGIGAASFYFFGALLLLFFPLMLAIVTVTQLNPFPELSILAYPKLVYLLETVMFGAAVISQMRQFNQHQSDQRIVRIAEIEQLLQAERDKTCAMKKASEQQLHLASVSHDIAQPLASLSFAITALSQQAKTNTLTDHMDNTVRYAQTLLKDLLEKARNEHLPPEQIELNATFMQLKQAFAGIAAHKGLRLSVQKSSLCYEGSPILLYRMLTNLLANALRYTQKGRVVLGARRRADGIEIMVCDSGPGITKEIEEVLLQPFRQGVEGEGYGLGLFIVKNLCQQCGYQLRIRSIAGRGSCFSVFIPAQKVVRRSADVE</sequence>
<dbReference type="PANTHER" id="PTHR43711:SF1">
    <property type="entry name" value="HISTIDINE KINASE 1"/>
    <property type="match status" value="1"/>
</dbReference>
<evidence type="ECO:0000256" key="1">
    <source>
        <dbReference type="ARBA" id="ARBA00000085"/>
    </source>
</evidence>
<dbReference type="PROSITE" id="PS50109">
    <property type="entry name" value="HIS_KIN"/>
    <property type="match status" value="1"/>
</dbReference>
<feature type="transmembrane region" description="Helical" evidence="7">
    <location>
        <begin position="295"/>
        <end position="313"/>
    </location>
</feature>
<dbReference type="Pfam" id="PF02518">
    <property type="entry name" value="HATPase_c"/>
    <property type="match status" value="1"/>
</dbReference>
<dbReference type="Proteomes" id="UP000237839">
    <property type="component" value="Unassembled WGS sequence"/>
</dbReference>
<keyword evidence="10" id="KW-1185">Reference proteome</keyword>
<dbReference type="PRINTS" id="PR00344">
    <property type="entry name" value="BCTRLSENSOR"/>
</dbReference>
<feature type="transmembrane region" description="Helical" evidence="7">
    <location>
        <begin position="177"/>
        <end position="195"/>
    </location>
</feature>
<dbReference type="EMBL" id="PUGF01000030">
    <property type="protein sequence ID" value="PRC91042.1"/>
    <property type="molecule type" value="Genomic_DNA"/>
</dbReference>
<dbReference type="InterPro" id="IPR036097">
    <property type="entry name" value="HisK_dim/P_sf"/>
</dbReference>
<dbReference type="InterPro" id="IPR011623">
    <property type="entry name" value="7TMR_DISM_rcpt_extracell_dom1"/>
</dbReference>
<dbReference type="Gene3D" id="3.30.565.10">
    <property type="entry name" value="Histidine kinase-like ATPase, C-terminal domain"/>
    <property type="match status" value="1"/>
</dbReference>
<dbReference type="EC" id="2.7.13.3" evidence="2"/>
<proteinExistence type="predicted"/>
<dbReference type="InterPro" id="IPR005467">
    <property type="entry name" value="His_kinase_dom"/>
</dbReference>
<dbReference type="CDD" id="cd00082">
    <property type="entry name" value="HisKA"/>
    <property type="match status" value="1"/>
</dbReference>
<organism evidence="9 10">
    <name type="scientific">Solimicrobium silvestre</name>
    <dbReference type="NCBI Taxonomy" id="2099400"/>
    <lineage>
        <taxon>Bacteria</taxon>
        <taxon>Pseudomonadati</taxon>
        <taxon>Pseudomonadota</taxon>
        <taxon>Betaproteobacteria</taxon>
        <taxon>Burkholderiales</taxon>
        <taxon>Oxalobacteraceae</taxon>
        <taxon>Solimicrobium</taxon>
    </lineage>
</organism>
<feature type="transmembrane region" description="Helical" evidence="7">
    <location>
        <begin position="325"/>
        <end position="345"/>
    </location>
</feature>
<evidence type="ECO:0000313" key="9">
    <source>
        <dbReference type="EMBL" id="PRC91042.1"/>
    </source>
</evidence>
<dbReference type="InterPro" id="IPR011622">
    <property type="entry name" value="7TMR_DISM_rcpt_extracell_dom2"/>
</dbReference>
<dbReference type="InterPro" id="IPR036890">
    <property type="entry name" value="HATPase_C_sf"/>
</dbReference>
<keyword evidence="4" id="KW-0808">Transferase</keyword>
<evidence type="ECO:0000256" key="6">
    <source>
        <dbReference type="ARBA" id="ARBA00023012"/>
    </source>
</evidence>
<dbReference type="Pfam" id="PF07695">
    <property type="entry name" value="7TMR-DISM_7TM"/>
    <property type="match status" value="1"/>
</dbReference>
<keyword evidence="3" id="KW-0597">Phosphoprotein</keyword>
<feature type="domain" description="Histidine kinase" evidence="8">
    <location>
        <begin position="423"/>
        <end position="624"/>
    </location>
</feature>
<comment type="caution">
    <text evidence="9">The sequence shown here is derived from an EMBL/GenBank/DDBJ whole genome shotgun (WGS) entry which is preliminary data.</text>
</comment>
<keyword evidence="7" id="KW-0812">Transmembrane</keyword>
<evidence type="ECO:0000256" key="7">
    <source>
        <dbReference type="SAM" id="Phobius"/>
    </source>
</evidence>
<dbReference type="SUPFAM" id="SSF47384">
    <property type="entry name" value="Homodimeric domain of signal transducing histidine kinase"/>
    <property type="match status" value="1"/>
</dbReference>
<protein>
    <recommendedName>
        <fullName evidence="2">histidine kinase</fullName>
        <ecNumber evidence="2">2.7.13.3</ecNumber>
    </recommendedName>
</protein>
<evidence type="ECO:0000256" key="5">
    <source>
        <dbReference type="ARBA" id="ARBA00022777"/>
    </source>
</evidence>
<dbReference type="SMART" id="SM00387">
    <property type="entry name" value="HATPase_c"/>
    <property type="match status" value="1"/>
</dbReference>
<gene>
    <name evidence="9" type="ORF">S2091_4230</name>
</gene>
<dbReference type="GO" id="GO:0000155">
    <property type="term" value="F:phosphorelay sensor kinase activity"/>
    <property type="evidence" value="ECO:0007669"/>
    <property type="project" value="InterPro"/>
</dbReference>
<feature type="transmembrane region" description="Helical" evidence="7">
    <location>
        <begin position="207"/>
        <end position="231"/>
    </location>
</feature>
<reference evidence="9 10" key="1">
    <citation type="submission" date="2018-02" db="EMBL/GenBank/DDBJ databases">
        <title>Solimicrobium silvestre gen. nov., sp. nov., isolated from alpine forest soil.</title>
        <authorList>
            <person name="Margesin R."/>
            <person name="Albuquerque L."/>
            <person name="Zhang D.-C."/>
            <person name="Froufe H.J.C."/>
            <person name="Severino R."/>
            <person name="Roxo I."/>
            <person name="Egas C."/>
            <person name="Da Costa M.S."/>
        </authorList>
    </citation>
    <scope>NUCLEOTIDE SEQUENCE [LARGE SCALE GENOMIC DNA]</scope>
    <source>
        <strain evidence="9 10">S20-91</strain>
    </source>
</reference>
<dbReference type="Pfam" id="PF07696">
    <property type="entry name" value="7TMR-DISMED2"/>
    <property type="match status" value="1"/>
</dbReference>